<gene>
    <name evidence="2" type="ORF">ACFQ1T_02585</name>
</gene>
<name>A0ABW3GG96_9PROT</name>
<comment type="caution">
    <text evidence="2">The sequence shown here is derived from an EMBL/GenBank/DDBJ whole genome shotgun (WGS) entry which is preliminary data.</text>
</comment>
<organism evidence="2 3">
    <name type="scientific">Methylophilus glucosoxydans</name>
    <dbReference type="NCBI Taxonomy" id="752553"/>
    <lineage>
        <taxon>Bacteria</taxon>
        <taxon>Pseudomonadati</taxon>
        <taxon>Pseudomonadota</taxon>
        <taxon>Betaproteobacteria</taxon>
        <taxon>Nitrosomonadales</taxon>
        <taxon>Methylophilaceae</taxon>
        <taxon>Methylophilus</taxon>
    </lineage>
</organism>
<dbReference type="EMBL" id="JBHTJW010000001">
    <property type="protein sequence ID" value="MFD0928658.1"/>
    <property type="molecule type" value="Genomic_DNA"/>
</dbReference>
<sequence length="119" mass="13442">MEGSIPSLRTNQQKGNMRVLNRLWNAWKNRKKFASYAEMPTAFVAFFALSGFLVSGFYGFVLAKVVPEYLEVANKTPLATWGIKGWLLTAILGALGLTTWFYGSIAVRCNTILRERLFK</sequence>
<keyword evidence="3" id="KW-1185">Reference proteome</keyword>
<feature type="transmembrane region" description="Helical" evidence="1">
    <location>
        <begin position="86"/>
        <end position="107"/>
    </location>
</feature>
<dbReference type="RefSeq" id="WP_379073740.1">
    <property type="nucleotide sequence ID" value="NZ_JBHTJW010000001.1"/>
</dbReference>
<protein>
    <recommendedName>
        <fullName evidence="4">DUF485 domain-containing protein</fullName>
    </recommendedName>
</protein>
<proteinExistence type="predicted"/>
<evidence type="ECO:0000313" key="2">
    <source>
        <dbReference type="EMBL" id="MFD0928658.1"/>
    </source>
</evidence>
<evidence type="ECO:0008006" key="4">
    <source>
        <dbReference type="Google" id="ProtNLM"/>
    </source>
</evidence>
<keyword evidence="1" id="KW-1133">Transmembrane helix</keyword>
<feature type="transmembrane region" description="Helical" evidence="1">
    <location>
        <begin position="41"/>
        <end position="66"/>
    </location>
</feature>
<accession>A0ABW3GG96</accession>
<evidence type="ECO:0000256" key="1">
    <source>
        <dbReference type="SAM" id="Phobius"/>
    </source>
</evidence>
<keyword evidence="1" id="KW-0472">Membrane</keyword>
<dbReference type="Proteomes" id="UP001597106">
    <property type="component" value="Unassembled WGS sequence"/>
</dbReference>
<evidence type="ECO:0000313" key="3">
    <source>
        <dbReference type="Proteomes" id="UP001597106"/>
    </source>
</evidence>
<keyword evidence="1" id="KW-0812">Transmembrane</keyword>
<reference evidence="3" key="1">
    <citation type="journal article" date="2019" name="Int. J. Syst. Evol. Microbiol.">
        <title>The Global Catalogue of Microorganisms (GCM) 10K type strain sequencing project: providing services to taxonomists for standard genome sequencing and annotation.</title>
        <authorList>
            <consortium name="The Broad Institute Genomics Platform"/>
            <consortium name="The Broad Institute Genome Sequencing Center for Infectious Disease"/>
            <person name="Wu L."/>
            <person name="Ma J."/>
        </authorList>
    </citation>
    <scope>NUCLEOTIDE SEQUENCE [LARGE SCALE GENOMIC DNA]</scope>
    <source>
        <strain evidence="3">CCUG 59685</strain>
    </source>
</reference>